<dbReference type="AlphaFoldDB" id="A0A7C8YWJ7"/>
<sequence length="127" mass="14385">MSCLFEIYGVVPKLKPFTRNINIVQPVQTMDAMSSNCIVCAYYHCCEMWNVQVWIIESNLQFSPGSRCQGNSQSIVSSGNYFFQSENNLPCGWLVCHNFCSPSNMGKKPVLVIVTNTDRVHKIVIRV</sequence>
<proteinExistence type="predicted"/>
<protein>
    <submittedName>
        <fullName evidence="1">Uncharacterized protein</fullName>
    </submittedName>
</protein>
<accession>A0A7C8YWJ7</accession>
<evidence type="ECO:0000313" key="1">
    <source>
        <dbReference type="EMBL" id="MBA4627610.1"/>
    </source>
</evidence>
<reference evidence="1" key="2">
    <citation type="submission" date="2020-07" db="EMBL/GenBank/DDBJ databases">
        <authorList>
            <person name="Vera ALvarez R."/>
            <person name="Arias-Moreno D.M."/>
            <person name="Jimenez-Jacinto V."/>
            <person name="Jimenez-Bremont J.F."/>
            <person name="Swaminathan K."/>
            <person name="Moose S.P."/>
            <person name="Guerrero-Gonzalez M.L."/>
            <person name="Marino-Ramirez L."/>
            <person name="Landsman D."/>
            <person name="Rodriguez-Kessler M."/>
            <person name="Delgado-Sanchez P."/>
        </authorList>
    </citation>
    <scope>NUCLEOTIDE SEQUENCE</scope>
    <source>
        <tissue evidence="1">Cladode</tissue>
    </source>
</reference>
<organism evidence="1">
    <name type="scientific">Opuntia streptacantha</name>
    <name type="common">Prickly pear cactus</name>
    <name type="synonym">Opuntia cardona</name>
    <dbReference type="NCBI Taxonomy" id="393608"/>
    <lineage>
        <taxon>Eukaryota</taxon>
        <taxon>Viridiplantae</taxon>
        <taxon>Streptophyta</taxon>
        <taxon>Embryophyta</taxon>
        <taxon>Tracheophyta</taxon>
        <taxon>Spermatophyta</taxon>
        <taxon>Magnoliopsida</taxon>
        <taxon>eudicotyledons</taxon>
        <taxon>Gunneridae</taxon>
        <taxon>Pentapetalae</taxon>
        <taxon>Caryophyllales</taxon>
        <taxon>Cactineae</taxon>
        <taxon>Cactaceae</taxon>
        <taxon>Opuntioideae</taxon>
        <taxon>Opuntia</taxon>
    </lineage>
</organism>
<dbReference type="EMBL" id="GISG01062774">
    <property type="protein sequence ID" value="MBA4627610.1"/>
    <property type="molecule type" value="Transcribed_RNA"/>
</dbReference>
<name>A0A7C8YWJ7_OPUST</name>
<reference evidence="1" key="1">
    <citation type="journal article" date="2013" name="J. Plant Res.">
        <title>Effect of fungi and light on seed germination of three Opuntia species from semiarid lands of central Mexico.</title>
        <authorList>
            <person name="Delgado-Sanchez P."/>
            <person name="Jimenez-Bremont J.F."/>
            <person name="Guerrero-Gonzalez Mde L."/>
            <person name="Flores J."/>
        </authorList>
    </citation>
    <scope>NUCLEOTIDE SEQUENCE</scope>
    <source>
        <tissue evidence="1">Cladode</tissue>
    </source>
</reference>